<dbReference type="EMBL" id="KZ293652">
    <property type="protein sequence ID" value="PBK95071.1"/>
    <property type="molecule type" value="Genomic_DNA"/>
</dbReference>
<evidence type="ECO:0008006" key="3">
    <source>
        <dbReference type="Google" id="ProtNLM"/>
    </source>
</evidence>
<proteinExistence type="predicted"/>
<sequence>MDFSSRLPLELLQKVFRHYLSDRAIPVQSFDHSDGLWVLGQVNSTWRCAALSDASFWSSIKVTFAHPHDRLPVASFSTNATNLLAPRPVASFDGKQENGGIYMVTASNGVVESLAYILSRSRVTPLSLSLYFPIERSARTIPSTWRTFFSLLTAESNRIQSLKLVAPTAIWEDFSRIPPTRLPLLRKLHATFAFENGSVLIPVISCCPSIINLKIGRRYDTPDISHFDGNSVRMPQLHRLAIRAPSFLDSVTAPNLNSLSLVDSTVPIPPPRPLSLRLGDFLHRSECVLTAFEFFWHDTLDELFIILSSMPTLESLSCHSDLDMAFYERMKLPSSILPRLRAFSLRPSASIASRLLRALLESDAHADTTPIIDMVESRLVGGKLESVYVGCLVVRILGNGAKKRLAALNALPQVKIEIEQLCA</sequence>
<dbReference type="OrthoDB" id="2906749at2759"/>
<name>A0A2H3DIL2_ARMGA</name>
<keyword evidence="2" id="KW-1185">Reference proteome</keyword>
<protein>
    <recommendedName>
        <fullName evidence="3">F-box domain-containing protein</fullName>
    </recommendedName>
</protein>
<dbReference type="AlphaFoldDB" id="A0A2H3DIL2"/>
<evidence type="ECO:0000313" key="1">
    <source>
        <dbReference type="EMBL" id="PBK95071.1"/>
    </source>
</evidence>
<accession>A0A2H3DIL2</accession>
<gene>
    <name evidence="1" type="ORF">ARMGADRAFT_786466</name>
</gene>
<reference evidence="2" key="1">
    <citation type="journal article" date="2017" name="Nat. Ecol. Evol.">
        <title>Genome expansion and lineage-specific genetic innovations in the forest pathogenic fungi Armillaria.</title>
        <authorList>
            <person name="Sipos G."/>
            <person name="Prasanna A.N."/>
            <person name="Walter M.C."/>
            <person name="O'Connor E."/>
            <person name="Balint B."/>
            <person name="Krizsan K."/>
            <person name="Kiss B."/>
            <person name="Hess J."/>
            <person name="Varga T."/>
            <person name="Slot J."/>
            <person name="Riley R."/>
            <person name="Boka B."/>
            <person name="Rigling D."/>
            <person name="Barry K."/>
            <person name="Lee J."/>
            <person name="Mihaltcheva S."/>
            <person name="LaButti K."/>
            <person name="Lipzen A."/>
            <person name="Waldron R."/>
            <person name="Moloney N.M."/>
            <person name="Sperisen C."/>
            <person name="Kredics L."/>
            <person name="Vagvoelgyi C."/>
            <person name="Patrignani A."/>
            <person name="Fitzpatrick D."/>
            <person name="Nagy I."/>
            <person name="Doyle S."/>
            <person name="Anderson J.B."/>
            <person name="Grigoriev I.V."/>
            <person name="Gueldener U."/>
            <person name="Muensterkoetter M."/>
            <person name="Nagy L.G."/>
        </authorList>
    </citation>
    <scope>NUCLEOTIDE SEQUENCE [LARGE SCALE GENOMIC DNA]</scope>
    <source>
        <strain evidence="2">Ar21-2</strain>
    </source>
</reference>
<organism evidence="1 2">
    <name type="scientific">Armillaria gallica</name>
    <name type="common">Bulbous honey fungus</name>
    <name type="synonym">Armillaria bulbosa</name>
    <dbReference type="NCBI Taxonomy" id="47427"/>
    <lineage>
        <taxon>Eukaryota</taxon>
        <taxon>Fungi</taxon>
        <taxon>Dikarya</taxon>
        <taxon>Basidiomycota</taxon>
        <taxon>Agaricomycotina</taxon>
        <taxon>Agaricomycetes</taxon>
        <taxon>Agaricomycetidae</taxon>
        <taxon>Agaricales</taxon>
        <taxon>Marasmiineae</taxon>
        <taxon>Physalacriaceae</taxon>
        <taxon>Armillaria</taxon>
    </lineage>
</organism>
<dbReference type="InParanoid" id="A0A2H3DIL2"/>
<evidence type="ECO:0000313" key="2">
    <source>
        <dbReference type="Proteomes" id="UP000217790"/>
    </source>
</evidence>
<dbReference type="Proteomes" id="UP000217790">
    <property type="component" value="Unassembled WGS sequence"/>
</dbReference>